<dbReference type="SUPFAM" id="SSF53300">
    <property type="entry name" value="vWA-like"/>
    <property type="match status" value="1"/>
</dbReference>
<dbReference type="InterPro" id="IPR039891">
    <property type="entry name" value="VWA8"/>
</dbReference>
<evidence type="ECO:0000313" key="4">
    <source>
        <dbReference type="Proteomes" id="UP001203297"/>
    </source>
</evidence>
<feature type="domain" description="ATPase dynein-related AAA" evidence="2">
    <location>
        <begin position="784"/>
        <end position="914"/>
    </location>
</feature>
<comment type="caution">
    <text evidence="3">The sequence shown here is derived from an EMBL/GenBank/DDBJ whole genome shotgun (WGS) entry which is preliminary data.</text>
</comment>
<feature type="domain" description="ATPase dynein-related AAA" evidence="2">
    <location>
        <begin position="71"/>
        <end position="224"/>
    </location>
</feature>
<dbReference type="InterPro" id="IPR027417">
    <property type="entry name" value="P-loop_NTPase"/>
</dbReference>
<evidence type="ECO:0000313" key="3">
    <source>
        <dbReference type="EMBL" id="KAI0292044.1"/>
    </source>
</evidence>
<dbReference type="InterPro" id="IPR011704">
    <property type="entry name" value="ATPase_dyneun-rel_AAA"/>
</dbReference>
<proteinExistence type="predicted"/>
<accession>A0AAD4LVS2</accession>
<name>A0AAD4LVS2_9AGAM</name>
<dbReference type="PANTHER" id="PTHR21610:SF9">
    <property type="entry name" value="VON WILLEBRAND FACTOR A DOMAIN-CONTAINING PROTEIN 8"/>
    <property type="match status" value="1"/>
</dbReference>
<dbReference type="Pfam" id="PF07728">
    <property type="entry name" value="AAA_5"/>
    <property type="match status" value="2"/>
</dbReference>
<feature type="compositionally biased region" description="Gly residues" evidence="1">
    <location>
        <begin position="1072"/>
        <end position="1091"/>
    </location>
</feature>
<dbReference type="InterPro" id="IPR036465">
    <property type="entry name" value="vWFA_dom_sf"/>
</dbReference>
<dbReference type="Gene3D" id="3.40.50.300">
    <property type="entry name" value="P-loop containing nucleotide triphosphate hydrolases"/>
    <property type="match status" value="2"/>
</dbReference>
<dbReference type="EMBL" id="WTXG01000136">
    <property type="protein sequence ID" value="KAI0292044.1"/>
    <property type="molecule type" value="Genomic_DNA"/>
</dbReference>
<evidence type="ECO:0000259" key="2">
    <source>
        <dbReference type="Pfam" id="PF07728"/>
    </source>
</evidence>
<feature type="compositionally biased region" description="Basic and acidic residues" evidence="1">
    <location>
        <begin position="1052"/>
        <end position="1066"/>
    </location>
</feature>
<protein>
    <submittedName>
        <fullName evidence="3">AAA domain-containing protein</fullName>
    </submittedName>
</protein>
<dbReference type="SUPFAM" id="SSF52540">
    <property type="entry name" value="P-loop containing nucleoside triphosphate hydrolases"/>
    <property type="match status" value="2"/>
</dbReference>
<dbReference type="Proteomes" id="UP001203297">
    <property type="component" value="Unassembled WGS sequence"/>
</dbReference>
<keyword evidence="4" id="KW-1185">Reference proteome</keyword>
<dbReference type="GO" id="GO:0016887">
    <property type="term" value="F:ATP hydrolysis activity"/>
    <property type="evidence" value="ECO:0007669"/>
    <property type="project" value="InterPro"/>
</dbReference>
<sequence>MASTRRLKRIQNALAPTITSIGTLTLGNISYPVPASVTPSRLPHFTPLDPNDPRTREHLYFLLQKFILGQDVFLVAQPGPYARRLALTFCSMMNAEYEYIALHRDVGETELKQGREIREGGNLVYVDSASVRAVKTGRILIIEGIEKAERGIMPVLNNLLENREINLDDGTHILHPHRHILLPPADAADARFVPAHPSFRVIAIGAPVPPYTGYPLDPPFRSRFQARFLDPTSALLAYPDSPDALPEASAPLWKILRDLVLATQYASEARHVLDGVARSALPPFPQTALAKLHTLLTTFPPPSPIASGSRPLSPRAMGRLMIVLHPELLHAPFQAWALLSERLEEAGLGPLAAPLATEDLDDPGTAVEDATGLLGYTVRSIERTGKHSVRVVFTTLGDGKEVVLEVPAGEGSLRPFPLEETPDFVPSARFVGLLTNCLQAHALGWDISLVPPAQPATASASTSLLVHVLGDVLGYVREAVHVYKELGGRELLMRRVVGEGGATSWEPSPLVQGAWAGRLVHFSGLDVLGPTAGAIARLLQDREIELWEGKRIVASLEEDETNPDLSTAHPSFRVISTASRAAPLRDWLSSEHANMFLPVPAQPMGRTEEAALLIRTGCPPANVDTLLTFAGAYRTRMAPADGALRVRRLGTRALLRIARRLAQFPWDQDVRSMLERALLTDFLPTTEKVGVEELLEEVGIHKITPAFHPPPVVVEDEADRVLLFPAPTDPLRKTKDTRIPRFETASDPEGVASFVPHMDHFYNNSIQSAQMRDLAIDFELLQDHLVLLGNQGVGKNKIVDRLCQLLQRPREYIQLHRDSTVQQLMFHTTLERGVIRYTDSPLLRAVAQGRVLVVDEVDKAPEHVVAIFRSLAGQGELTLSDGRRLTHVVKRDGDLPIHPNFRLILLANRPGYPFLGNHFMQVLGDNFSCHAISNPDLESERRLLTQLAPELDENLITRLIGAFHDLRQGYESGSLAYPYSLRELIAIVRHMRAYPDDDLDDTLRNVFDFDVYRIETTEKLDEILRKHGLRAEDVNFTEQTKGKRKQLDMQFDPEKTDLDKPKHGQEDPNGGAHSGGNAFAGGTGGRDTAGMGGRGGFKRLYKKGHDIYQVSKKLKDDVPESVRAQARLMARKELEARLAALNITSAGADSYGALLSPVQAHIAQLQDLLEHLAAREEERVWVKRQTDGELDDTRLTEGLTGEAAVYKRRGMAKPELGRPQVKPKRIRFVFDISASMYRFQYDGRLQRSLETAVMLMESFNLLTRKDKYKWDMYGHSGDEPEIPLVNIGDPIEEVSQRWAVTQKMKYTTQYTWSGDTTVAAIEKAVNEVAAFDGDDHFVIALTDANFGQYNITAEDLGRAMNRHPKVKTALICICEDSEASWVKKHFPGRAFLVTNSADIPKVLRGFLTTMVDK</sequence>
<feature type="region of interest" description="Disordered" evidence="1">
    <location>
        <begin position="1037"/>
        <end position="1091"/>
    </location>
</feature>
<dbReference type="GO" id="GO:0005524">
    <property type="term" value="F:ATP binding"/>
    <property type="evidence" value="ECO:0007669"/>
    <property type="project" value="InterPro"/>
</dbReference>
<organism evidence="3 4">
    <name type="scientific">Multifurca ochricompacta</name>
    <dbReference type="NCBI Taxonomy" id="376703"/>
    <lineage>
        <taxon>Eukaryota</taxon>
        <taxon>Fungi</taxon>
        <taxon>Dikarya</taxon>
        <taxon>Basidiomycota</taxon>
        <taxon>Agaricomycotina</taxon>
        <taxon>Agaricomycetes</taxon>
        <taxon>Russulales</taxon>
        <taxon>Russulaceae</taxon>
        <taxon>Multifurca</taxon>
    </lineage>
</organism>
<reference evidence="3" key="1">
    <citation type="journal article" date="2022" name="New Phytol.">
        <title>Evolutionary transition to the ectomycorrhizal habit in the genomes of a hyperdiverse lineage of mushroom-forming fungi.</title>
        <authorList>
            <person name="Looney B."/>
            <person name="Miyauchi S."/>
            <person name="Morin E."/>
            <person name="Drula E."/>
            <person name="Courty P.E."/>
            <person name="Kohler A."/>
            <person name="Kuo A."/>
            <person name="LaButti K."/>
            <person name="Pangilinan J."/>
            <person name="Lipzen A."/>
            <person name="Riley R."/>
            <person name="Andreopoulos W."/>
            <person name="He G."/>
            <person name="Johnson J."/>
            <person name="Nolan M."/>
            <person name="Tritt A."/>
            <person name="Barry K.W."/>
            <person name="Grigoriev I.V."/>
            <person name="Nagy L.G."/>
            <person name="Hibbett D."/>
            <person name="Henrissat B."/>
            <person name="Matheny P.B."/>
            <person name="Labbe J."/>
            <person name="Martin F.M."/>
        </authorList>
    </citation>
    <scope>NUCLEOTIDE SEQUENCE</scope>
    <source>
        <strain evidence="3">BPL690</strain>
    </source>
</reference>
<dbReference type="GO" id="GO:0005737">
    <property type="term" value="C:cytoplasm"/>
    <property type="evidence" value="ECO:0007669"/>
    <property type="project" value="TreeGrafter"/>
</dbReference>
<dbReference type="PANTHER" id="PTHR21610">
    <property type="entry name" value="VON WILLEBRAND FACTOR A DOMAIN-CONTAINING PROTEIN 8"/>
    <property type="match status" value="1"/>
</dbReference>
<gene>
    <name evidence="3" type="ORF">B0F90DRAFT_1773190</name>
</gene>
<evidence type="ECO:0000256" key="1">
    <source>
        <dbReference type="SAM" id="MobiDB-lite"/>
    </source>
</evidence>